<feature type="region of interest" description="Disordered" evidence="1">
    <location>
        <begin position="1"/>
        <end position="27"/>
    </location>
</feature>
<evidence type="ECO:0000313" key="2">
    <source>
        <dbReference type="Proteomes" id="UP000887565"/>
    </source>
</evidence>
<evidence type="ECO:0000313" key="3">
    <source>
        <dbReference type="WBParaSite" id="nRc.2.0.1.t30332-RA"/>
    </source>
</evidence>
<dbReference type="WBParaSite" id="nRc.2.0.1.t30332-RA">
    <property type="protein sequence ID" value="nRc.2.0.1.t30332-RA"/>
    <property type="gene ID" value="nRc.2.0.1.g30332"/>
</dbReference>
<accession>A0A915JX88</accession>
<sequence length="94" mass="10557">MNNKGVSIVFNELGDGDSPGTGLQEEERTILDYDDDENDQYKRHLCFMQSVGSKQIEEEGVFETNDDEGINNDNTYLVDDETGITDNLVAKQYG</sequence>
<protein>
    <submittedName>
        <fullName evidence="3">Uncharacterized protein</fullName>
    </submittedName>
</protein>
<organism evidence="2 3">
    <name type="scientific">Romanomermis culicivorax</name>
    <name type="common">Nematode worm</name>
    <dbReference type="NCBI Taxonomy" id="13658"/>
    <lineage>
        <taxon>Eukaryota</taxon>
        <taxon>Metazoa</taxon>
        <taxon>Ecdysozoa</taxon>
        <taxon>Nematoda</taxon>
        <taxon>Enoplea</taxon>
        <taxon>Dorylaimia</taxon>
        <taxon>Mermithida</taxon>
        <taxon>Mermithoidea</taxon>
        <taxon>Mermithidae</taxon>
        <taxon>Romanomermis</taxon>
    </lineage>
</organism>
<proteinExistence type="predicted"/>
<keyword evidence="2" id="KW-1185">Reference proteome</keyword>
<dbReference type="AlphaFoldDB" id="A0A915JX88"/>
<name>A0A915JX88_ROMCU</name>
<dbReference type="Proteomes" id="UP000887565">
    <property type="component" value="Unplaced"/>
</dbReference>
<reference evidence="3" key="1">
    <citation type="submission" date="2022-11" db="UniProtKB">
        <authorList>
            <consortium name="WormBaseParasite"/>
        </authorList>
    </citation>
    <scope>IDENTIFICATION</scope>
</reference>
<evidence type="ECO:0000256" key="1">
    <source>
        <dbReference type="SAM" id="MobiDB-lite"/>
    </source>
</evidence>